<sequence>MVFEHLVGFFIDKFLGNYIEDFDSHQLKIHLWAGDIILENVHLKTNALNDFNIPFEIITGYIEKLRIHIPWKHLYKHPTKIVLDGFYLLVTSKIDVNYDIERKEKEEYESKMKQIKKVEEFRRERELFEKNKQSPHHKDTFFERLQFHILRNLEIEINNIHIAYDDKTTKFYPFQCGITLNYIKLHTTNDQWENFEPTEDSKIIYKLAQINNLSIYWNSNIKSRLDLSKQDIINDLKSIKQSKYPKMNFIIQPLNCQAKLKIAKTAQEQDFTEAILITNIDFEDIYLNINRNQYSDLLDVLEFQDYLNMKSKYIQYYTILNDNQYERPSLRRLDF</sequence>
<dbReference type="GO" id="GO:0006623">
    <property type="term" value="P:protein targeting to vacuole"/>
    <property type="evidence" value="ECO:0007669"/>
    <property type="project" value="TreeGrafter"/>
</dbReference>
<keyword evidence="2" id="KW-0813">Transport</keyword>
<organism evidence="5 6">
    <name type="scientific">Rotaria sordida</name>
    <dbReference type="NCBI Taxonomy" id="392033"/>
    <lineage>
        <taxon>Eukaryota</taxon>
        <taxon>Metazoa</taxon>
        <taxon>Spiralia</taxon>
        <taxon>Gnathifera</taxon>
        <taxon>Rotifera</taxon>
        <taxon>Eurotatoria</taxon>
        <taxon>Bdelloidea</taxon>
        <taxon>Philodinida</taxon>
        <taxon>Philodinidae</taxon>
        <taxon>Rotaria</taxon>
    </lineage>
</organism>
<dbReference type="Proteomes" id="UP000663870">
    <property type="component" value="Unassembled WGS sequence"/>
</dbReference>
<reference evidence="5" key="1">
    <citation type="submission" date="2021-02" db="EMBL/GenBank/DDBJ databases">
        <authorList>
            <person name="Nowell W R."/>
        </authorList>
    </citation>
    <scope>NUCLEOTIDE SEQUENCE</scope>
</reference>
<comment type="similarity">
    <text evidence="1">Belongs to the VPS13 family.</text>
</comment>
<comment type="caution">
    <text evidence="5">The sequence shown here is derived from an EMBL/GenBank/DDBJ whole genome shotgun (WGS) entry which is preliminary data.</text>
</comment>
<dbReference type="EMBL" id="CAJNOH010006676">
    <property type="protein sequence ID" value="CAF1438621.1"/>
    <property type="molecule type" value="Genomic_DNA"/>
</dbReference>
<accession>A0A816DF26</accession>
<proteinExistence type="inferred from homology"/>
<dbReference type="GO" id="GO:0045053">
    <property type="term" value="P:protein retention in Golgi apparatus"/>
    <property type="evidence" value="ECO:0007669"/>
    <property type="project" value="TreeGrafter"/>
</dbReference>
<gene>
    <name evidence="5" type="ORF">JXQ802_LOCUS52389</name>
    <name evidence="4" type="ORF">PYM288_LOCUS36061</name>
</gene>
<evidence type="ECO:0000259" key="3">
    <source>
        <dbReference type="Pfam" id="PF12624"/>
    </source>
</evidence>
<evidence type="ECO:0000313" key="6">
    <source>
        <dbReference type="Proteomes" id="UP000663870"/>
    </source>
</evidence>
<feature type="domain" description="Chorein N-terminal" evidence="3">
    <location>
        <begin position="2"/>
        <end position="319"/>
    </location>
</feature>
<dbReference type="InterPro" id="IPR026854">
    <property type="entry name" value="VPS13_N"/>
</dbReference>
<dbReference type="EMBL" id="CAJNOL010008272">
    <property type="protein sequence ID" value="CAF1635153.1"/>
    <property type="molecule type" value="Genomic_DNA"/>
</dbReference>
<dbReference type="Pfam" id="PF12624">
    <property type="entry name" value="VPS13_N"/>
    <property type="match status" value="1"/>
</dbReference>
<dbReference type="PANTHER" id="PTHR16166:SF93">
    <property type="entry name" value="INTERMEMBRANE LIPID TRANSFER PROTEIN VPS13"/>
    <property type="match status" value="1"/>
</dbReference>
<dbReference type="PANTHER" id="PTHR16166">
    <property type="entry name" value="VACUOLAR PROTEIN SORTING-ASSOCIATED PROTEIN VPS13"/>
    <property type="match status" value="1"/>
</dbReference>
<evidence type="ECO:0000256" key="1">
    <source>
        <dbReference type="ARBA" id="ARBA00006545"/>
    </source>
</evidence>
<dbReference type="Proteomes" id="UP000663854">
    <property type="component" value="Unassembled WGS sequence"/>
</dbReference>
<name>A0A816DF26_9BILA</name>
<evidence type="ECO:0000313" key="5">
    <source>
        <dbReference type="EMBL" id="CAF1635153.1"/>
    </source>
</evidence>
<dbReference type="InterPro" id="IPR026847">
    <property type="entry name" value="VPS13"/>
</dbReference>
<protein>
    <recommendedName>
        <fullName evidence="3">Chorein N-terminal domain-containing protein</fullName>
    </recommendedName>
</protein>
<evidence type="ECO:0000313" key="4">
    <source>
        <dbReference type="EMBL" id="CAF1438621.1"/>
    </source>
</evidence>
<evidence type="ECO:0000256" key="2">
    <source>
        <dbReference type="ARBA" id="ARBA00022448"/>
    </source>
</evidence>
<keyword evidence="6" id="KW-1185">Reference proteome</keyword>
<dbReference type="AlphaFoldDB" id="A0A816DF26"/>